<dbReference type="PANTHER" id="PTHR31739">
    <property type="entry name" value="ENT-COPALYL DIPHOSPHATE SYNTHASE, CHLOROPLASTIC"/>
    <property type="match status" value="1"/>
</dbReference>
<dbReference type="Gene3D" id="1.50.10.20">
    <property type="match status" value="1"/>
</dbReference>
<dbReference type="RefSeq" id="WP_239151541.1">
    <property type="nucleotide sequence ID" value="NZ_BOPG01000013.1"/>
</dbReference>
<dbReference type="Gene3D" id="1.50.10.160">
    <property type="match status" value="1"/>
</dbReference>
<organism evidence="2 3">
    <name type="scientific">Virgisporangium aurantiacum</name>
    <dbReference type="NCBI Taxonomy" id="175570"/>
    <lineage>
        <taxon>Bacteria</taxon>
        <taxon>Bacillati</taxon>
        <taxon>Actinomycetota</taxon>
        <taxon>Actinomycetes</taxon>
        <taxon>Micromonosporales</taxon>
        <taxon>Micromonosporaceae</taxon>
        <taxon>Virgisporangium</taxon>
    </lineage>
</organism>
<name>A0A8J4DZ22_9ACTN</name>
<dbReference type="InterPro" id="IPR032696">
    <property type="entry name" value="SQ_cyclase_C"/>
</dbReference>
<proteinExistence type="predicted"/>
<reference evidence="2" key="1">
    <citation type="submission" date="2021-01" db="EMBL/GenBank/DDBJ databases">
        <title>Whole genome shotgun sequence of Virgisporangium aurantiacum NBRC 16421.</title>
        <authorList>
            <person name="Komaki H."/>
            <person name="Tamura T."/>
        </authorList>
    </citation>
    <scope>NUCLEOTIDE SEQUENCE</scope>
    <source>
        <strain evidence="2">NBRC 16421</strain>
    </source>
</reference>
<dbReference type="AlphaFoldDB" id="A0A8J4DZ22"/>
<evidence type="ECO:0000259" key="1">
    <source>
        <dbReference type="Pfam" id="PF13243"/>
    </source>
</evidence>
<dbReference type="GO" id="GO:0016102">
    <property type="term" value="P:diterpenoid biosynthetic process"/>
    <property type="evidence" value="ECO:0007669"/>
    <property type="project" value="TreeGrafter"/>
</dbReference>
<feature type="domain" description="Squalene cyclase C-terminal" evidence="1">
    <location>
        <begin position="350"/>
        <end position="466"/>
    </location>
</feature>
<dbReference type="EMBL" id="BOPG01000013">
    <property type="protein sequence ID" value="GIJ55063.1"/>
    <property type="molecule type" value="Genomic_DNA"/>
</dbReference>
<dbReference type="SUPFAM" id="SSF48239">
    <property type="entry name" value="Terpenoid cyclases/Protein prenyltransferases"/>
    <property type="match status" value="2"/>
</dbReference>
<protein>
    <recommendedName>
        <fullName evidence="1">Squalene cyclase C-terminal domain-containing protein</fullName>
    </recommendedName>
</protein>
<keyword evidence="3" id="KW-1185">Reference proteome</keyword>
<dbReference type="Proteomes" id="UP000612585">
    <property type="component" value="Unassembled WGS sequence"/>
</dbReference>
<dbReference type="InterPro" id="IPR050148">
    <property type="entry name" value="Terpene_synthase-like"/>
</dbReference>
<accession>A0A8J4DZ22</accession>
<dbReference type="Pfam" id="PF13243">
    <property type="entry name" value="SQHop_cyclase_C"/>
    <property type="match status" value="1"/>
</dbReference>
<dbReference type="GO" id="GO:0010333">
    <property type="term" value="F:terpene synthase activity"/>
    <property type="evidence" value="ECO:0007669"/>
    <property type="project" value="InterPro"/>
</dbReference>
<sequence>MSLPATGRDRVEQDRVVRDLLDGMAREPWGQTSPSVYETGRLVTLAPWLTGHADRVRWLLANQRPDGSWGAPDGYAIVPTLSAVEALLATLDRADTDGERRIAAAADRGLRALLDLLTRADAATLPDTPAADLLIPVLVGQVNGRTGGRPPLPLPAGMDAGRLIAVRRSLESGAPVPYKLLHAAETVADLVRDAPDARPAGPGGVGASPAATAAWLGSGPVASAPSIGGVDAARSYLDTVARRHGGPVPCAVPTTVFERSWVLSTLARAGVPMPAGPEPVGGMVRELAAALGPDGTAAGPGLPADADTTSVTLYALALLGQPVDPGCLWAYRVGPQFCTWPGENGVSVTTNAHVLDAFGIHHGESGHNHAIAVEQLAIWLCEQQNADGSWIDRWHASLYYATSCCVLALDRFGRIGTASRAVATAIDRAAAWVLATQRPDGSWGRWAGTTEETAYAMHVLLGVRSAPDPRIGEAAARGRAYLQATIDRPGPALWHDKDLYRPAAIVRAATIAALHLGRDVGRDMGRGPST</sequence>
<dbReference type="GO" id="GO:0000287">
    <property type="term" value="F:magnesium ion binding"/>
    <property type="evidence" value="ECO:0007669"/>
    <property type="project" value="TreeGrafter"/>
</dbReference>
<evidence type="ECO:0000313" key="2">
    <source>
        <dbReference type="EMBL" id="GIJ55063.1"/>
    </source>
</evidence>
<evidence type="ECO:0000313" key="3">
    <source>
        <dbReference type="Proteomes" id="UP000612585"/>
    </source>
</evidence>
<gene>
    <name evidence="2" type="ORF">Vau01_025790</name>
</gene>
<dbReference type="PANTHER" id="PTHR31739:SF25">
    <property type="entry name" value="(E,E)-GERANYLLINALOOL SYNTHASE"/>
    <property type="match status" value="1"/>
</dbReference>
<dbReference type="InterPro" id="IPR008930">
    <property type="entry name" value="Terpenoid_cyclase/PrenylTrfase"/>
</dbReference>
<comment type="caution">
    <text evidence="2">The sequence shown here is derived from an EMBL/GenBank/DDBJ whole genome shotgun (WGS) entry which is preliminary data.</text>
</comment>